<feature type="compositionally biased region" description="Polar residues" evidence="1">
    <location>
        <begin position="1"/>
        <end position="16"/>
    </location>
</feature>
<proteinExistence type="predicted"/>
<evidence type="ECO:0000313" key="2">
    <source>
        <dbReference type="EMBL" id="CAL5226183.1"/>
    </source>
</evidence>
<feature type="compositionally biased region" description="Polar residues" evidence="1">
    <location>
        <begin position="121"/>
        <end position="133"/>
    </location>
</feature>
<protein>
    <submittedName>
        <fullName evidence="2">G9013 protein</fullName>
    </submittedName>
</protein>
<evidence type="ECO:0000256" key="1">
    <source>
        <dbReference type="SAM" id="MobiDB-lite"/>
    </source>
</evidence>
<feature type="region of interest" description="Disordered" evidence="1">
    <location>
        <begin position="121"/>
        <end position="151"/>
    </location>
</feature>
<dbReference type="Proteomes" id="UP001497392">
    <property type="component" value="Unassembled WGS sequence"/>
</dbReference>
<comment type="caution">
    <text evidence="2">The sequence shown here is derived from an EMBL/GenBank/DDBJ whole genome shotgun (WGS) entry which is preliminary data.</text>
</comment>
<keyword evidence="3" id="KW-1185">Reference proteome</keyword>
<organism evidence="2 3">
    <name type="scientific">Coccomyxa viridis</name>
    <dbReference type="NCBI Taxonomy" id="1274662"/>
    <lineage>
        <taxon>Eukaryota</taxon>
        <taxon>Viridiplantae</taxon>
        <taxon>Chlorophyta</taxon>
        <taxon>core chlorophytes</taxon>
        <taxon>Trebouxiophyceae</taxon>
        <taxon>Trebouxiophyceae incertae sedis</taxon>
        <taxon>Coccomyxaceae</taxon>
        <taxon>Coccomyxa</taxon>
    </lineage>
</organism>
<dbReference type="EMBL" id="CAXHTA020000016">
    <property type="protein sequence ID" value="CAL5226183.1"/>
    <property type="molecule type" value="Genomic_DNA"/>
</dbReference>
<evidence type="ECO:0000313" key="3">
    <source>
        <dbReference type="Proteomes" id="UP001497392"/>
    </source>
</evidence>
<feature type="region of interest" description="Disordered" evidence="1">
    <location>
        <begin position="1"/>
        <end position="47"/>
    </location>
</feature>
<sequence>MAFSFGSGSAMPSSQYPPEGRSPGNPDSPTVHVSDESADEATNKGMDFGGNCWMLRQSLLLEAKEMDLTMNTILWEHHRCCRDGHSEHGELLREEHRRLARQHATKEKAINTLTNSLVESTLQEDSIKTSGISSHKEHGPPSTRGNPYSEKTFSWFGADARQANASHNSGAPQVGTPPYYFMGHNGHPSAPTNSRVGTNSTMSSSPFNGFDHLSAQPTTANSGSGQVSSVDAFGRPLPQTVTGSASSAASAFSGGLFGPARTGLMTTPAFD</sequence>
<reference evidence="2 3" key="1">
    <citation type="submission" date="2024-06" db="EMBL/GenBank/DDBJ databases">
        <authorList>
            <person name="Kraege A."/>
            <person name="Thomma B."/>
        </authorList>
    </citation>
    <scope>NUCLEOTIDE SEQUENCE [LARGE SCALE GENOMIC DNA]</scope>
</reference>
<gene>
    <name evidence="2" type="primary">g9013</name>
    <name evidence="2" type="ORF">VP750_LOCUS8089</name>
</gene>
<name>A0ABP1G8J5_9CHLO</name>
<accession>A0ABP1G8J5</accession>